<comment type="caution">
    <text evidence="6">The sequence shown here is derived from an EMBL/GenBank/DDBJ whole genome shotgun (WGS) entry which is preliminary data.</text>
</comment>
<dbReference type="GO" id="GO:0000398">
    <property type="term" value="P:mRNA splicing, via spliceosome"/>
    <property type="evidence" value="ECO:0007669"/>
    <property type="project" value="TreeGrafter"/>
</dbReference>
<comment type="subcellular location">
    <subcellularLocation>
        <location evidence="1">Nucleus</location>
    </subcellularLocation>
</comment>
<dbReference type="InterPro" id="IPR000504">
    <property type="entry name" value="RRM_dom"/>
</dbReference>
<feature type="compositionally biased region" description="Basic and acidic residues" evidence="4">
    <location>
        <begin position="297"/>
        <end position="307"/>
    </location>
</feature>
<feature type="compositionally biased region" description="Basic and acidic residues" evidence="4">
    <location>
        <begin position="322"/>
        <end position="332"/>
    </location>
</feature>
<evidence type="ECO:0000256" key="1">
    <source>
        <dbReference type="ARBA" id="ARBA00004123"/>
    </source>
</evidence>
<evidence type="ECO:0000313" key="6">
    <source>
        <dbReference type="EMBL" id="KAK9084828.1"/>
    </source>
</evidence>
<evidence type="ECO:0000256" key="3">
    <source>
        <dbReference type="PROSITE-ProRule" id="PRU00176"/>
    </source>
</evidence>
<evidence type="ECO:0000313" key="7">
    <source>
        <dbReference type="Proteomes" id="UP001417504"/>
    </source>
</evidence>
<dbReference type="GO" id="GO:0071004">
    <property type="term" value="C:U2-type prespliceosome"/>
    <property type="evidence" value="ECO:0007669"/>
    <property type="project" value="TreeGrafter"/>
</dbReference>
<dbReference type="SUPFAM" id="SSF54928">
    <property type="entry name" value="RNA-binding domain, RBD"/>
    <property type="match status" value="1"/>
</dbReference>
<dbReference type="PANTHER" id="PTHR13952:SF9">
    <property type="entry name" value="SERINE_ARGININE REPETITIVE MATRIX PROTEIN 1-LIKE"/>
    <property type="match status" value="1"/>
</dbReference>
<dbReference type="Pfam" id="PF00076">
    <property type="entry name" value="RRM_1"/>
    <property type="match status" value="1"/>
</dbReference>
<feature type="domain" description="RRM" evidence="5">
    <location>
        <begin position="409"/>
        <end position="478"/>
    </location>
</feature>
<feature type="compositionally biased region" description="Basic residues" evidence="4">
    <location>
        <begin position="367"/>
        <end position="377"/>
    </location>
</feature>
<keyword evidence="3" id="KW-0694">RNA-binding</keyword>
<accession>A0AAP0E4H4</accession>
<reference evidence="6 7" key="1">
    <citation type="submission" date="2024-01" db="EMBL/GenBank/DDBJ databases">
        <title>Genome assemblies of Stephania.</title>
        <authorList>
            <person name="Yang L."/>
        </authorList>
    </citation>
    <scope>NUCLEOTIDE SEQUENCE [LARGE SCALE GENOMIC DNA]</scope>
    <source>
        <strain evidence="6">QJT</strain>
        <tissue evidence="6">Leaf</tissue>
    </source>
</reference>
<dbReference type="PROSITE" id="PS50102">
    <property type="entry name" value="RRM"/>
    <property type="match status" value="1"/>
</dbReference>
<keyword evidence="2" id="KW-0539">Nucleus</keyword>
<gene>
    <name evidence="6" type="ORF">Sjap_025239</name>
</gene>
<dbReference type="SMART" id="SM00360">
    <property type="entry name" value="RRM"/>
    <property type="match status" value="1"/>
</dbReference>
<sequence length="478" mass="54632">MDEMHDLKEDEVPASAGELDLNLEVCKDGVEVFGQENDELREGKNGDDVRMMERNGHSQHKLSYVCDNDEEKQNEVGDNVESLCSDQREDEFVHEKCYDDISSSPVQTKCCSNELGNKEPDFPMEASEALDSRYQLKDMGEENYVCDEGLEGNAETKIQESLQFENCEASFDGMGGADGEQVIAKPYDGYKAKKEDVYSSDILVFANGKLESDNIDQCSAGRTLEGSMSPVKQMPTPERTPDERCTGGQDPPYSPRSYEAKRSPSPEMLDDDGEKIIPQDYPSNSVRQTSTSPRRRSSQDSHGDEPLQKPLPISPPRRHHKSPDYRRRDRSVSRSPAKRNGSASQRRRHYHDRSRSRSPRGRDLYRRSPRYSPRRRSPPSSYYSRRRSPRRRPWSPPPNRNNGIGMPGNNLFVAGFSFMTTERDLERKFSRFGRVRDVRIVRDKRSGDSRGFGFLSLDRDEERMQRFDPLIRLNGMAG</sequence>
<evidence type="ECO:0000259" key="5">
    <source>
        <dbReference type="PROSITE" id="PS50102"/>
    </source>
</evidence>
<dbReference type="PANTHER" id="PTHR13952">
    <property type="entry name" value="U1 SMALL NUCLEAR RIBONUCLEOPROTEIN 70 KD"/>
    <property type="match status" value="1"/>
</dbReference>
<protein>
    <recommendedName>
        <fullName evidence="5">RRM domain-containing protein</fullName>
    </recommendedName>
</protein>
<dbReference type="GO" id="GO:0005685">
    <property type="term" value="C:U1 snRNP"/>
    <property type="evidence" value="ECO:0007669"/>
    <property type="project" value="TreeGrafter"/>
</dbReference>
<dbReference type="AlphaFoldDB" id="A0AAP0E4H4"/>
<dbReference type="EMBL" id="JBBNAE010000011">
    <property type="protein sequence ID" value="KAK9084828.1"/>
    <property type="molecule type" value="Genomic_DNA"/>
</dbReference>
<dbReference type="InterPro" id="IPR035979">
    <property type="entry name" value="RBD_domain_sf"/>
</dbReference>
<name>A0AAP0E4H4_9MAGN</name>
<dbReference type="Proteomes" id="UP001417504">
    <property type="component" value="Unassembled WGS sequence"/>
</dbReference>
<dbReference type="GO" id="GO:0003729">
    <property type="term" value="F:mRNA binding"/>
    <property type="evidence" value="ECO:0007669"/>
    <property type="project" value="TreeGrafter"/>
</dbReference>
<dbReference type="GO" id="GO:0030619">
    <property type="term" value="F:U1 snRNA binding"/>
    <property type="evidence" value="ECO:0007669"/>
    <property type="project" value="TreeGrafter"/>
</dbReference>
<feature type="region of interest" description="Disordered" evidence="4">
    <location>
        <begin position="209"/>
        <end position="408"/>
    </location>
</feature>
<organism evidence="6 7">
    <name type="scientific">Stephania japonica</name>
    <dbReference type="NCBI Taxonomy" id="461633"/>
    <lineage>
        <taxon>Eukaryota</taxon>
        <taxon>Viridiplantae</taxon>
        <taxon>Streptophyta</taxon>
        <taxon>Embryophyta</taxon>
        <taxon>Tracheophyta</taxon>
        <taxon>Spermatophyta</taxon>
        <taxon>Magnoliopsida</taxon>
        <taxon>Ranunculales</taxon>
        <taxon>Menispermaceae</taxon>
        <taxon>Menispermoideae</taxon>
        <taxon>Cissampelideae</taxon>
        <taxon>Stephania</taxon>
    </lineage>
</organism>
<dbReference type="Gene3D" id="3.30.70.330">
    <property type="match status" value="1"/>
</dbReference>
<evidence type="ECO:0000256" key="2">
    <source>
        <dbReference type="ARBA" id="ARBA00023242"/>
    </source>
</evidence>
<dbReference type="GO" id="GO:0071011">
    <property type="term" value="C:precatalytic spliceosome"/>
    <property type="evidence" value="ECO:0007669"/>
    <property type="project" value="TreeGrafter"/>
</dbReference>
<dbReference type="InterPro" id="IPR051183">
    <property type="entry name" value="U1_U11-U12_snRNP_70-35kDa"/>
</dbReference>
<evidence type="ECO:0000256" key="4">
    <source>
        <dbReference type="SAM" id="MobiDB-lite"/>
    </source>
</evidence>
<proteinExistence type="predicted"/>
<keyword evidence="7" id="KW-1185">Reference proteome</keyword>
<feature type="compositionally biased region" description="Basic residues" evidence="4">
    <location>
        <begin position="384"/>
        <end position="393"/>
    </location>
</feature>
<feature type="compositionally biased region" description="Basic residues" evidence="4">
    <location>
        <begin position="345"/>
        <end position="359"/>
    </location>
</feature>
<dbReference type="InterPro" id="IPR012677">
    <property type="entry name" value="Nucleotide-bd_a/b_plait_sf"/>
</dbReference>